<feature type="domain" description="PD-(D/E)XK endonuclease-like" evidence="1">
    <location>
        <begin position="95"/>
        <end position="239"/>
    </location>
</feature>
<protein>
    <recommendedName>
        <fullName evidence="1">PD-(D/E)XK endonuclease-like domain-containing protein</fullName>
    </recommendedName>
</protein>
<sequence>MAYYIKTRGQYNPAKPEEFRLSRSKIDLYLECPRCFYMDRKLGVSRPDTPPFTLNSAVDHLLKKEFDIHRKAGTAHPLMKTYKVDAIPFDHEELDIWRENFKGLQYFHEPTQITVTGAIDDLWISPKGELSVVDYKATSKDKEIELEDTRWHNQYRRQMEVYQWLLRKKGFNVSDTGYFVYVNGKRDRKAFDGKLEFDVKILEYKGNDGWVEKAILDAKKCLDGELPKPADECEYCAYRIAAAKVGAEHIKNTKKAGSSSKKSNSLF</sequence>
<evidence type="ECO:0000313" key="3">
    <source>
        <dbReference type="Proteomes" id="UP000179283"/>
    </source>
</evidence>
<dbReference type="InterPro" id="IPR011604">
    <property type="entry name" value="PDDEXK-like_dom_sf"/>
</dbReference>
<dbReference type="EMBL" id="MHWD01000010">
    <property type="protein sequence ID" value="OHB04367.1"/>
    <property type="molecule type" value="Genomic_DNA"/>
</dbReference>
<evidence type="ECO:0000259" key="1">
    <source>
        <dbReference type="Pfam" id="PF12705"/>
    </source>
</evidence>
<dbReference type="AlphaFoldDB" id="A0A1G2U4C4"/>
<accession>A0A1G2U4C4</accession>
<organism evidence="2 3">
    <name type="scientific">Candidatus Zambryskibacteria bacterium RIFCSPLOWO2_01_FULL_43_17</name>
    <dbReference type="NCBI Taxonomy" id="1802760"/>
    <lineage>
        <taxon>Bacteria</taxon>
        <taxon>Candidatus Zambryskiibacteriota</taxon>
    </lineage>
</organism>
<evidence type="ECO:0000313" key="2">
    <source>
        <dbReference type="EMBL" id="OHB04367.1"/>
    </source>
</evidence>
<dbReference type="InterPro" id="IPR038726">
    <property type="entry name" value="PDDEXK_AddAB-type"/>
</dbReference>
<gene>
    <name evidence="2" type="ORF">A2920_00490</name>
</gene>
<reference evidence="2 3" key="1">
    <citation type="journal article" date="2016" name="Nat. Commun.">
        <title>Thousands of microbial genomes shed light on interconnected biogeochemical processes in an aquifer system.</title>
        <authorList>
            <person name="Anantharaman K."/>
            <person name="Brown C.T."/>
            <person name="Hug L.A."/>
            <person name="Sharon I."/>
            <person name="Castelle C.J."/>
            <person name="Probst A.J."/>
            <person name="Thomas B.C."/>
            <person name="Singh A."/>
            <person name="Wilkins M.J."/>
            <person name="Karaoz U."/>
            <person name="Brodie E.L."/>
            <person name="Williams K.H."/>
            <person name="Hubbard S.S."/>
            <person name="Banfield J.F."/>
        </authorList>
    </citation>
    <scope>NUCLEOTIDE SEQUENCE [LARGE SCALE GENOMIC DNA]</scope>
</reference>
<dbReference type="Pfam" id="PF12705">
    <property type="entry name" value="PDDEXK_1"/>
    <property type="match status" value="1"/>
</dbReference>
<dbReference type="Gene3D" id="3.90.320.10">
    <property type="match status" value="1"/>
</dbReference>
<proteinExistence type="predicted"/>
<name>A0A1G2U4C4_9BACT</name>
<comment type="caution">
    <text evidence="2">The sequence shown here is derived from an EMBL/GenBank/DDBJ whole genome shotgun (WGS) entry which is preliminary data.</text>
</comment>
<dbReference type="Proteomes" id="UP000179283">
    <property type="component" value="Unassembled WGS sequence"/>
</dbReference>